<dbReference type="PANTHER" id="PTHR33418:SF1">
    <property type="entry name" value="HELICASE-ASSOCIATED DOMAIN-CONTAINING PROTEIN"/>
    <property type="match status" value="1"/>
</dbReference>
<dbReference type="PANTHER" id="PTHR33418">
    <property type="entry name" value="HELICASE-ASSOCIATED"/>
    <property type="match status" value="1"/>
</dbReference>
<sequence length="842" mass="94880">MDGAYACFCPFQNAPLPNSFSYRTKTSSTAPPRHNRPRTERSESQNLDRLQQAAQQQAQFTGSQKQRRSQQPKLEERLENAAARPRPEGSSGQALSSQSTGEVQQQQQQHLQEASETILTFRRDGEGWGEAILPRIVFQSRPLETRENLKHRVRSRCSRPAPWQPGSAEIYLRDTCEVPTTRIDRVMAEASAWRITPNGRILVDRRRRSRVERNLTSVVEYLVNRCGLPPGVEGVGAIFMRSPKILLCKPTLADRWDRRCVEFAAFRHQHGHGNVPLAYEDNPELAAWAKRQRMARTQNSLSDERLQVLASAGFEFGELGAITNEWEDMFDQLLEWLMVKPELADAAHPSWLGLGWGLEAGLRGRQVGLWAQLLRETHARGLLQTEAVCRLEAIGFRWSAQGHGEERRKWAKQLGKLIYAVEHQRALLHEVVRQAARDAELPLGLEELEPPLIGDEPTYAIGCDPLPGQHYAHDLATWAVEGGSSATGMGVTEQHEQAAGEEDASLMHFSPLSGDSQQLELAVPNSHEPGQPQQDQQQQSQQLQVMAQRQSALRQISLGPGMNFWLAKQRRLWRLNRLPRERQLLLQLAGLDMNTYHPLAWQRLAHEAATRVHAIHTHLEQQQSLRWVPVGRSHSRKRQGMQQQQRAPCVEAAQAQKVRARQAVMASKQPRGGCSVLEHDVTSGPQYPSHSQHSDTEPLEWGRESPAAWSPEGHAMPHSLAAADSGEVQLEAGQAGPHRLAVGRWILTQKVLHQERRLSAGQHRYLSLLGLSWLVSSKVAVMGRSVWRQHHAELQAWLLTSGGRPPSSLPHHLAEWLRYQQTVHELGLLESWKQQALQSSLA</sequence>
<evidence type="ECO:0000313" key="4">
    <source>
        <dbReference type="Proteomes" id="UP001438707"/>
    </source>
</evidence>
<feature type="compositionally biased region" description="Basic and acidic residues" evidence="1">
    <location>
        <begin position="692"/>
        <end position="703"/>
    </location>
</feature>
<dbReference type="Gene3D" id="6.10.140.530">
    <property type="match status" value="1"/>
</dbReference>
<dbReference type="Proteomes" id="UP001438707">
    <property type="component" value="Unassembled WGS sequence"/>
</dbReference>
<proteinExistence type="predicted"/>
<comment type="caution">
    <text evidence="3">The sequence shown here is derived from an EMBL/GenBank/DDBJ whole genome shotgun (WGS) entry which is preliminary data.</text>
</comment>
<reference evidence="3 4" key="1">
    <citation type="journal article" date="2024" name="Nat. Commun.">
        <title>Phylogenomics reveals the evolutionary origins of lichenization in chlorophyte algae.</title>
        <authorList>
            <person name="Puginier C."/>
            <person name="Libourel C."/>
            <person name="Otte J."/>
            <person name="Skaloud P."/>
            <person name="Haon M."/>
            <person name="Grisel S."/>
            <person name="Petersen M."/>
            <person name="Berrin J.G."/>
            <person name="Delaux P.M."/>
            <person name="Dal Grande F."/>
            <person name="Keller J."/>
        </authorList>
    </citation>
    <scope>NUCLEOTIDE SEQUENCE [LARGE SCALE GENOMIC DNA]</scope>
    <source>
        <strain evidence="3 4">SAG 2145</strain>
    </source>
</reference>
<accession>A0AAW1RQF8</accession>
<dbReference type="EMBL" id="JALJOS010000008">
    <property type="protein sequence ID" value="KAK9835562.1"/>
    <property type="molecule type" value="Genomic_DNA"/>
</dbReference>
<name>A0AAW1RQF8_9CHLO</name>
<gene>
    <name evidence="3" type="ORF">WJX74_003003</name>
</gene>
<feature type="domain" description="Helicase-associated" evidence="2">
    <location>
        <begin position="254"/>
        <end position="314"/>
    </location>
</feature>
<feature type="compositionally biased region" description="Low complexity" evidence="1">
    <location>
        <begin position="531"/>
        <end position="546"/>
    </location>
</feature>
<dbReference type="AlphaFoldDB" id="A0AAW1RQF8"/>
<dbReference type="Pfam" id="PF03457">
    <property type="entry name" value="HA"/>
    <property type="match status" value="1"/>
</dbReference>
<evidence type="ECO:0000259" key="2">
    <source>
        <dbReference type="Pfam" id="PF03457"/>
    </source>
</evidence>
<feature type="compositionally biased region" description="Polar residues" evidence="1">
    <location>
        <begin position="90"/>
        <end position="103"/>
    </location>
</feature>
<feature type="compositionally biased region" description="Polar residues" evidence="1">
    <location>
        <begin position="15"/>
        <end position="30"/>
    </location>
</feature>
<feature type="region of interest" description="Disordered" evidence="1">
    <location>
        <begin position="523"/>
        <end position="546"/>
    </location>
</feature>
<evidence type="ECO:0000313" key="3">
    <source>
        <dbReference type="EMBL" id="KAK9835562.1"/>
    </source>
</evidence>
<organism evidence="3 4">
    <name type="scientific">Apatococcus lobatus</name>
    <dbReference type="NCBI Taxonomy" id="904363"/>
    <lineage>
        <taxon>Eukaryota</taxon>
        <taxon>Viridiplantae</taxon>
        <taxon>Chlorophyta</taxon>
        <taxon>core chlorophytes</taxon>
        <taxon>Trebouxiophyceae</taxon>
        <taxon>Chlorellales</taxon>
        <taxon>Chlorellaceae</taxon>
        <taxon>Apatococcus</taxon>
    </lineage>
</organism>
<protein>
    <recommendedName>
        <fullName evidence="2">Helicase-associated domain-containing protein</fullName>
    </recommendedName>
</protein>
<dbReference type="InterPro" id="IPR005114">
    <property type="entry name" value="Helicase_assoc"/>
</dbReference>
<evidence type="ECO:0000256" key="1">
    <source>
        <dbReference type="SAM" id="MobiDB-lite"/>
    </source>
</evidence>
<feature type="region of interest" description="Disordered" evidence="1">
    <location>
        <begin position="14"/>
        <end position="113"/>
    </location>
</feature>
<feature type="region of interest" description="Disordered" evidence="1">
    <location>
        <begin position="680"/>
        <end position="718"/>
    </location>
</feature>
<keyword evidence="4" id="KW-1185">Reference proteome</keyword>